<keyword evidence="5" id="KW-0808">Transferase</keyword>
<keyword evidence="12" id="KW-1185">Reference proteome</keyword>
<dbReference type="PANTHER" id="PTHR30372:SF4">
    <property type="entry name" value="LIPID-A-DISACCHARIDE SYNTHASE, MITOCHONDRIAL-RELATED"/>
    <property type="match status" value="1"/>
</dbReference>
<proteinExistence type="inferred from homology"/>
<comment type="catalytic activity">
    <reaction evidence="7">
        <text>a lipid X + a UDP-2-N,3-O-bis[(3R)-3-hydroxyacyl]-alpha-D-glucosamine = a lipid A disaccharide + UDP + H(+)</text>
        <dbReference type="Rhea" id="RHEA:67828"/>
        <dbReference type="ChEBI" id="CHEBI:15378"/>
        <dbReference type="ChEBI" id="CHEBI:58223"/>
        <dbReference type="ChEBI" id="CHEBI:137748"/>
        <dbReference type="ChEBI" id="CHEBI:176338"/>
        <dbReference type="ChEBI" id="CHEBI:176343"/>
        <dbReference type="EC" id="2.4.1.182"/>
    </reaction>
</comment>
<protein>
    <recommendedName>
        <fullName evidence="1">lipid-A-disaccharide synthase</fullName>
        <ecNumber evidence="1">2.4.1.182</ecNumber>
    </recommendedName>
</protein>
<evidence type="ECO:0000256" key="2">
    <source>
        <dbReference type="ARBA" id="ARBA00022516"/>
    </source>
</evidence>
<dbReference type="Proteomes" id="UP001174909">
    <property type="component" value="Unassembled WGS sequence"/>
</dbReference>
<evidence type="ECO:0000259" key="9">
    <source>
        <dbReference type="Pfam" id="PF06230"/>
    </source>
</evidence>
<dbReference type="GO" id="GO:0009245">
    <property type="term" value="P:lipid A biosynthetic process"/>
    <property type="evidence" value="ECO:0007669"/>
    <property type="project" value="UniProtKB-KW"/>
</dbReference>
<reference evidence="11" key="1">
    <citation type="submission" date="2023-03" db="EMBL/GenBank/DDBJ databases">
        <authorList>
            <person name="Steffen K."/>
            <person name="Cardenas P."/>
        </authorList>
    </citation>
    <scope>NUCLEOTIDE SEQUENCE</scope>
</reference>
<feature type="compositionally biased region" description="Basic and acidic residues" evidence="8">
    <location>
        <begin position="217"/>
        <end position="236"/>
    </location>
</feature>
<gene>
    <name evidence="11" type="ORF">GBAR_LOCUS31302</name>
</gene>
<sequence>MAGSSLGILAGGGPLPGLIARASVGEGRDVLVIAFEGETDPATCEGVPHRWLGLGAVGALLKALRRANCREVVLAGSIRRPSLSTIRPDLRGMRLMGRIASARGKGDDALLSLVIAELEEEGYAVVGVDDLIASLCAPAGVIGERAPDDVAERDIAIGVEAARALGAHDIGQAVVVQAGRVLGVEGVEGTDGLIERCAALQEAGPGAVLVKMKKPGQERRADLPTIGTHHDREARGGRLQRRGVRGGRDADPGARSGGRARRRARRVHDRRELTAEMVRDAPLIFLIAGEPSGDLIASRLMAALKRRTDDGVRFAGIGGPLVAEQGLESLFPYSELSMMGVLEVVPHVPRLLARIRATARTARRLRPAAFVSVDVPGFALRVARRLKGAGFPLIHYVAPTVWAYRPGRAAEIARYLDRVLCLFPFEPPYFEAEGLDASFVGHPLVEEPIDDADGPAFRRRHGIALAQPVIAVLPGSRASELRRHEPVFGEVVRTLARRIEGLRILVPTLPQNRATVAAQTASWGASVTVVEGKAEKYAAFAASDVALTASGMATLELALAGVPMIVCYRANPLTAAIARRVVTVPHVAMPNIIADRRAAPEFLQRDCTPRRLVPAIEQLLQDDDRRRDQIESFSEIAARLGRGGPPPSERAAEAVLHMIDGTARRGHRPTAR</sequence>
<evidence type="ECO:0000313" key="12">
    <source>
        <dbReference type="Proteomes" id="UP001174909"/>
    </source>
</evidence>
<dbReference type="GO" id="GO:0016020">
    <property type="term" value="C:membrane"/>
    <property type="evidence" value="ECO:0007669"/>
    <property type="project" value="GOC"/>
</dbReference>
<dbReference type="GO" id="GO:0008915">
    <property type="term" value="F:lipid-A-disaccharide synthase activity"/>
    <property type="evidence" value="ECO:0007669"/>
    <property type="project" value="UniProtKB-EC"/>
</dbReference>
<evidence type="ECO:0000256" key="7">
    <source>
        <dbReference type="ARBA" id="ARBA00048975"/>
    </source>
</evidence>
<dbReference type="Pfam" id="PF02684">
    <property type="entry name" value="LpxB"/>
    <property type="match status" value="1"/>
</dbReference>
<evidence type="ECO:0000313" key="11">
    <source>
        <dbReference type="EMBL" id="CAI8057426.1"/>
    </source>
</evidence>
<dbReference type="Pfam" id="PF17930">
    <property type="entry name" value="LpxI_N"/>
    <property type="match status" value="1"/>
</dbReference>
<dbReference type="HAMAP" id="MF_00392">
    <property type="entry name" value="LpxB"/>
    <property type="match status" value="1"/>
</dbReference>
<keyword evidence="2" id="KW-0444">Lipid biosynthesis</keyword>
<evidence type="ECO:0000256" key="4">
    <source>
        <dbReference type="ARBA" id="ARBA00022676"/>
    </source>
</evidence>
<dbReference type="EMBL" id="CASHTH010004447">
    <property type="protein sequence ID" value="CAI8057426.1"/>
    <property type="molecule type" value="Genomic_DNA"/>
</dbReference>
<dbReference type="AlphaFoldDB" id="A0AA35U2G9"/>
<keyword evidence="3" id="KW-0441">Lipid A biosynthesis</keyword>
<organism evidence="11 12">
    <name type="scientific">Geodia barretti</name>
    <name type="common">Barrett's horny sponge</name>
    <dbReference type="NCBI Taxonomy" id="519541"/>
    <lineage>
        <taxon>Eukaryota</taxon>
        <taxon>Metazoa</taxon>
        <taxon>Porifera</taxon>
        <taxon>Demospongiae</taxon>
        <taxon>Heteroscleromorpha</taxon>
        <taxon>Tetractinellida</taxon>
        <taxon>Astrophorina</taxon>
        <taxon>Geodiidae</taxon>
        <taxon>Geodia</taxon>
    </lineage>
</organism>
<dbReference type="NCBIfam" id="TIGR00215">
    <property type="entry name" value="lpxB"/>
    <property type="match status" value="1"/>
</dbReference>
<evidence type="ECO:0000256" key="3">
    <source>
        <dbReference type="ARBA" id="ARBA00022556"/>
    </source>
</evidence>
<dbReference type="InterPro" id="IPR003835">
    <property type="entry name" value="Glyco_trans_19"/>
</dbReference>
<dbReference type="EC" id="2.4.1.182" evidence="1"/>
<evidence type="ECO:0000256" key="1">
    <source>
        <dbReference type="ARBA" id="ARBA00012687"/>
    </source>
</evidence>
<dbReference type="Pfam" id="PF06230">
    <property type="entry name" value="LpxI_C"/>
    <property type="match status" value="1"/>
</dbReference>
<dbReference type="InterPro" id="IPR043167">
    <property type="entry name" value="LpxI_C_sf"/>
</dbReference>
<dbReference type="Gene3D" id="3.40.50.20">
    <property type="match status" value="1"/>
</dbReference>
<dbReference type="InterPro" id="IPR010415">
    <property type="entry name" value="LpxI_C"/>
</dbReference>
<dbReference type="GO" id="GO:0005543">
    <property type="term" value="F:phospholipid binding"/>
    <property type="evidence" value="ECO:0007669"/>
    <property type="project" value="TreeGrafter"/>
</dbReference>
<dbReference type="Gene3D" id="3.40.140.80">
    <property type="match status" value="1"/>
</dbReference>
<feature type="compositionally biased region" description="Basic residues" evidence="8">
    <location>
        <begin position="258"/>
        <end position="267"/>
    </location>
</feature>
<name>A0AA35U2G9_GEOBA</name>
<feature type="domain" description="LpxI C-terminal" evidence="9">
    <location>
        <begin position="138"/>
        <end position="229"/>
    </location>
</feature>
<comment type="caution">
    <text evidence="11">The sequence shown here is derived from an EMBL/GenBank/DDBJ whole genome shotgun (WGS) entry which is preliminary data.</text>
</comment>
<evidence type="ECO:0000256" key="8">
    <source>
        <dbReference type="SAM" id="MobiDB-lite"/>
    </source>
</evidence>
<feature type="domain" description="LpxI N-terminal" evidence="10">
    <location>
        <begin position="6"/>
        <end position="135"/>
    </location>
</feature>
<accession>A0AA35U2G9</accession>
<dbReference type="InterPro" id="IPR041255">
    <property type="entry name" value="LpxI_N"/>
</dbReference>
<evidence type="ECO:0000256" key="5">
    <source>
        <dbReference type="ARBA" id="ARBA00022679"/>
    </source>
</evidence>
<evidence type="ECO:0000256" key="6">
    <source>
        <dbReference type="ARBA" id="ARBA00023098"/>
    </source>
</evidence>
<dbReference type="Gene3D" id="3.40.50.2000">
    <property type="entry name" value="Glycogen Phosphorylase B"/>
    <property type="match status" value="2"/>
</dbReference>
<dbReference type="PANTHER" id="PTHR30372">
    <property type="entry name" value="LIPID-A-DISACCHARIDE SYNTHASE"/>
    <property type="match status" value="1"/>
</dbReference>
<dbReference type="SUPFAM" id="SSF53756">
    <property type="entry name" value="UDP-Glycosyltransferase/glycogen phosphorylase"/>
    <property type="match status" value="1"/>
</dbReference>
<keyword evidence="4" id="KW-0328">Glycosyltransferase</keyword>
<feature type="region of interest" description="Disordered" evidence="8">
    <location>
        <begin position="217"/>
        <end position="267"/>
    </location>
</feature>
<evidence type="ECO:0000259" key="10">
    <source>
        <dbReference type="Pfam" id="PF17930"/>
    </source>
</evidence>
<keyword evidence="6" id="KW-0443">Lipid metabolism</keyword>